<dbReference type="EMBL" id="JADBEF010000001">
    <property type="protein sequence ID" value="MBE1560180.1"/>
    <property type="molecule type" value="Genomic_DNA"/>
</dbReference>
<feature type="domain" description="UspA" evidence="1">
    <location>
        <begin position="15"/>
        <end position="138"/>
    </location>
</feature>
<dbReference type="CDD" id="cd00293">
    <property type="entry name" value="USP-like"/>
    <property type="match status" value="1"/>
</dbReference>
<dbReference type="Gene3D" id="3.40.50.620">
    <property type="entry name" value="HUPs"/>
    <property type="match status" value="1"/>
</dbReference>
<evidence type="ECO:0000259" key="1">
    <source>
        <dbReference type="Pfam" id="PF00582"/>
    </source>
</evidence>
<organism evidence="2 3">
    <name type="scientific">Nonomuraea africana</name>
    <dbReference type="NCBI Taxonomy" id="46171"/>
    <lineage>
        <taxon>Bacteria</taxon>
        <taxon>Bacillati</taxon>
        <taxon>Actinomycetota</taxon>
        <taxon>Actinomycetes</taxon>
        <taxon>Streptosporangiales</taxon>
        <taxon>Streptosporangiaceae</taxon>
        <taxon>Nonomuraea</taxon>
    </lineage>
</organism>
<gene>
    <name evidence="2" type="ORF">H4W81_002959</name>
</gene>
<comment type="caution">
    <text evidence="2">The sequence shown here is derived from an EMBL/GenBank/DDBJ whole genome shotgun (WGS) entry which is preliminary data.</text>
</comment>
<proteinExistence type="predicted"/>
<protein>
    <submittedName>
        <fullName evidence="2">Nucleotide-binding universal stress UspA family protein</fullName>
    </submittedName>
</protein>
<accession>A0ABR9KDV7</accession>
<dbReference type="InterPro" id="IPR014729">
    <property type="entry name" value="Rossmann-like_a/b/a_fold"/>
</dbReference>
<sequence>MSGPRVIDTGRVPGRLVVAYNDSPSARRALEEALRRAAKHGECEVIAVAVDKRGRARPEDQPHPCEAWLRAAARHADERHGSIRTEIRVGHPATQLLQAALDLRADLLIIGCGEWGACPSTTVEMVLRHAPCPVLVIR</sequence>
<dbReference type="SUPFAM" id="SSF52402">
    <property type="entry name" value="Adenine nucleotide alpha hydrolases-like"/>
    <property type="match status" value="1"/>
</dbReference>
<dbReference type="Pfam" id="PF00582">
    <property type="entry name" value="Usp"/>
    <property type="match status" value="1"/>
</dbReference>
<reference evidence="2 3" key="1">
    <citation type="submission" date="2020-10" db="EMBL/GenBank/DDBJ databases">
        <title>Sequencing the genomes of 1000 actinobacteria strains.</title>
        <authorList>
            <person name="Klenk H.-P."/>
        </authorList>
    </citation>
    <scope>NUCLEOTIDE SEQUENCE [LARGE SCALE GENOMIC DNA]</scope>
    <source>
        <strain evidence="2 3">DSM 43748</strain>
    </source>
</reference>
<name>A0ABR9KDV7_9ACTN</name>
<dbReference type="InterPro" id="IPR006016">
    <property type="entry name" value="UspA"/>
</dbReference>
<keyword evidence="3" id="KW-1185">Reference proteome</keyword>
<dbReference type="Proteomes" id="UP000661607">
    <property type="component" value="Unassembled WGS sequence"/>
</dbReference>
<evidence type="ECO:0000313" key="2">
    <source>
        <dbReference type="EMBL" id="MBE1560180.1"/>
    </source>
</evidence>
<evidence type="ECO:0000313" key="3">
    <source>
        <dbReference type="Proteomes" id="UP000661607"/>
    </source>
</evidence>